<evidence type="ECO:0000256" key="3">
    <source>
        <dbReference type="SAM" id="Phobius"/>
    </source>
</evidence>
<accession>A0A1M5JZC0</accession>
<feature type="transmembrane region" description="Helical" evidence="3">
    <location>
        <begin position="155"/>
        <end position="176"/>
    </location>
</feature>
<dbReference type="GO" id="GO:0000976">
    <property type="term" value="F:transcription cis-regulatory region binding"/>
    <property type="evidence" value="ECO:0007669"/>
    <property type="project" value="TreeGrafter"/>
</dbReference>
<evidence type="ECO:0000256" key="2">
    <source>
        <dbReference type="PROSITE-ProRule" id="PRU00335"/>
    </source>
</evidence>
<keyword evidence="6" id="KW-1185">Reference proteome</keyword>
<dbReference type="STRING" id="288992.SAMN04488522_105561"/>
<keyword evidence="3" id="KW-0812">Transmembrane</keyword>
<dbReference type="RefSeq" id="WP_073235473.1">
    <property type="nucleotide sequence ID" value="NZ_FQUQ01000005.1"/>
</dbReference>
<dbReference type="PRINTS" id="PR00455">
    <property type="entry name" value="HTHTETR"/>
</dbReference>
<organism evidence="5 6">
    <name type="scientific">Pedobacter caeni</name>
    <dbReference type="NCBI Taxonomy" id="288992"/>
    <lineage>
        <taxon>Bacteria</taxon>
        <taxon>Pseudomonadati</taxon>
        <taxon>Bacteroidota</taxon>
        <taxon>Sphingobacteriia</taxon>
        <taxon>Sphingobacteriales</taxon>
        <taxon>Sphingobacteriaceae</taxon>
        <taxon>Pedobacter</taxon>
    </lineage>
</organism>
<keyword evidence="3" id="KW-0472">Membrane</keyword>
<evidence type="ECO:0000259" key="4">
    <source>
        <dbReference type="PROSITE" id="PS50977"/>
    </source>
</evidence>
<proteinExistence type="predicted"/>
<keyword evidence="1 2" id="KW-0238">DNA-binding</keyword>
<dbReference type="GO" id="GO:0003700">
    <property type="term" value="F:DNA-binding transcription factor activity"/>
    <property type="evidence" value="ECO:0007669"/>
    <property type="project" value="TreeGrafter"/>
</dbReference>
<evidence type="ECO:0000256" key="1">
    <source>
        <dbReference type="ARBA" id="ARBA00023125"/>
    </source>
</evidence>
<dbReference type="InterPro" id="IPR009057">
    <property type="entry name" value="Homeodomain-like_sf"/>
</dbReference>
<dbReference type="Gene3D" id="1.10.357.10">
    <property type="entry name" value="Tetracycline Repressor, domain 2"/>
    <property type="match status" value="1"/>
</dbReference>
<dbReference type="PANTHER" id="PTHR30055">
    <property type="entry name" value="HTH-TYPE TRANSCRIPTIONAL REGULATOR RUTR"/>
    <property type="match status" value="1"/>
</dbReference>
<dbReference type="AlphaFoldDB" id="A0A1M5JZC0"/>
<reference evidence="6" key="1">
    <citation type="submission" date="2016-11" db="EMBL/GenBank/DDBJ databases">
        <authorList>
            <person name="Varghese N."/>
            <person name="Submissions S."/>
        </authorList>
    </citation>
    <scope>NUCLEOTIDE SEQUENCE [LARGE SCALE GENOMIC DNA]</scope>
    <source>
        <strain evidence="6">DSM 16990</strain>
    </source>
</reference>
<keyword evidence="3" id="KW-1133">Transmembrane helix</keyword>
<dbReference type="InterPro" id="IPR001647">
    <property type="entry name" value="HTH_TetR"/>
</dbReference>
<dbReference type="Pfam" id="PF00440">
    <property type="entry name" value="TetR_N"/>
    <property type="match status" value="1"/>
</dbReference>
<dbReference type="EMBL" id="FQUQ01000005">
    <property type="protein sequence ID" value="SHG45735.1"/>
    <property type="molecule type" value="Genomic_DNA"/>
</dbReference>
<protein>
    <submittedName>
        <fullName evidence="5">Transcriptional regulator, TetR family</fullName>
    </submittedName>
</protein>
<dbReference type="PANTHER" id="PTHR30055:SF223">
    <property type="entry name" value="HTH-TYPE TRANSCRIPTIONAL REGULATOR UIDR"/>
    <property type="match status" value="1"/>
</dbReference>
<feature type="domain" description="HTH tetR-type" evidence="4">
    <location>
        <begin position="12"/>
        <end position="72"/>
    </location>
</feature>
<gene>
    <name evidence="5" type="ORF">SAMN04488522_105561</name>
</gene>
<name>A0A1M5JZC0_9SPHI</name>
<dbReference type="SUPFAM" id="SSF46689">
    <property type="entry name" value="Homeodomain-like"/>
    <property type="match status" value="1"/>
</dbReference>
<dbReference type="OrthoDB" id="9789566at2"/>
<dbReference type="Proteomes" id="UP000184287">
    <property type="component" value="Unassembled WGS sequence"/>
</dbReference>
<feature type="DNA-binding region" description="H-T-H motif" evidence="2">
    <location>
        <begin position="35"/>
        <end position="54"/>
    </location>
</feature>
<sequence length="206" mass="23354">MAKTTKLETADSSTEEKIKEAASKVFTQKGFAATRTRDIAEEAGINLALLNYYFRSKEKLFDLVMMESLQKFMMGVKDILNDVNSSLTEKISLLASHYIDLLKANADLPLFILSEIRANPERLETKMGVKEMLLQSNFFKQLEATTKKTVDPVHFVMNIIGLIVFPFVASPMLMIIGDRSKTEFDALMEERKKMIPVWVDAMLKSS</sequence>
<dbReference type="PROSITE" id="PS50977">
    <property type="entry name" value="HTH_TETR_2"/>
    <property type="match status" value="1"/>
</dbReference>
<evidence type="ECO:0000313" key="6">
    <source>
        <dbReference type="Proteomes" id="UP000184287"/>
    </source>
</evidence>
<dbReference type="InterPro" id="IPR050109">
    <property type="entry name" value="HTH-type_TetR-like_transc_reg"/>
</dbReference>
<evidence type="ECO:0000313" key="5">
    <source>
        <dbReference type="EMBL" id="SHG45735.1"/>
    </source>
</evidence>